<gene>
    <name evidence="1" type="ORF">EB12_02666</name>
</gene>
<reference evidence="1 2" key="1">
    <citation type="submission" date="2015-06" db="EMBL/GenBank/DDBJ databases">
        <title>The Genome Sequence of Enterococcus faecium 131EA1.</title>
        <authorList>
            <consortium name="The Broad Institute Genomics Platform"/>
            <consortium name="The Broad Institute Genome Sequencing Center for Infectious Disease"/>
            <person name="Earl A.M."/>
            <person name="Van Tyne D."/>
            <person name="Lebreton F."/>
            <person name="Saavedra J.T."/>
            <person name="Gilmore M.S."/>
            <person name="Manson Mcguire A."/>
            <person name="Clock S."/>
            <person name="Crupain M."/>
            <person name="Rangan U."/>
            <person name="Young S."/>
            <person name="Abouelleil A."/>
            <person name="Cao P."/>
            <person name="Chapman S.B."/>
            <person name="Griggs A."/>
            <person name="Priest M."/>
            <person name="Shea T."/>
            <person name="Wortman J."/>
            <person name="Nusbaum C."/>
            <person name="Birren B."/>
        </authorList>
    </citation>
    <scope>NUCLEOTIDE SEQUENCE [LARGE SCALE GENOMIC DNA]</scope>
    <source>
        <strain evidence="1 2">131EA1</strain>
    </source>
</reference>
<protein>
    <submittedName>
        <fullName evidence="1">Uncharacterized protein</fullName>
    </submittedName>
</protein>
<organism evidence="1 2">
    <name type="scientific">Enterococcus faecium</name>
    <name type="common">Streptococcus faecium</name>
    <dbReference type="NCBI Taxonomy" id="1352"/>
    <lineage>
        <taxon>Bacteria</taxon>
        <taxon>Bacillati</taxon>
        <taxon>Bacillota</taxon>
        <taxon>Bacilli</taxon>
        <taxon>Lactobacillales</taxon>
        <taxon>Enterococcaceae</taxon>
        <taxon>Enterococcus</taxon>
    </lineage>
</organism>
<evidence type="ECO:0000313" key="1">
    <source>
        <dbReference type="EMBL" id="RBS26944.1"/>
    </source>
</evidence>
<evidence type="ECO:0000313" key="2">
    <source>
        <dbReference type="Proteomes" id="UP000253144"/>
    </source>
</evidence>
<sequence>MLYMTDHQAEMEFEDGVDNVKISGLKFFTAKDGQNTIPELMAMSGVTYQKPNEQIDLLMVADPSTDVIIEEDE</sequence>
<proteinExistence type="predicted"/>
<dbReference type="AlphaFoldDB" id="A0A366TWW7"/>
<name>A0A366TWW7_ENTFC</name>
<accession>A0A366TWW7</accession>
<dbReference type="Proteomes" id="UP000253144">
    <property type="component" value="Unassembled WGS sequence"/>
</dbReference>
<comment type="caution">
    <text evidence="1">The sequence shown here is derived from an EMBL/GenBank/DDBJ whole genome shotgun (WGS) entry which is preliminary data.</text>
</comment>
<dbReference type="EMBL" id="LEQJ01000019">
    <property type="protein sequence ID" value="RBS26944.1"/>
    <property type="molecule type" value="Genomic_DNA"/>
</dbReference>